<feature type="compositionally biased region" description="Pro residues" evidence="12">
    <location>
        <begin position="298"/>
        <end position="308"/>
    </location>
</feature>
<dbReference type="PANTHER" id="PTHR21451">
    <property type="entry name" value="HISTONE H3 METHYLTRANSFERASE"/>
    <property type="match status" value="1"/>
</dbReference>
<dbReference type="GO" id="GO:0032259">
    <property type="term" value="P:methylation"/>
    <property type="evidence" value="ECO:0007669"/>
    <property type="project" value="UniProtKB-KW"/>
</dbReference>
<dbReference type="GO" id="GO:0006281">
    <property type="term" value="P:DNA repair"/>
    <property type="evidence" value="ECO:0007669"/>
    <property type="project" value="TreeGrafter"/>
</dbReference>
<comment type="subcellular location">
    <subcellularLocation>
        <location evidence="1 11">Nucleus</location>
    </subcellularLocation>
</comment>
<feature type="compositionally biased region" description="Pro residues" evidence="12">
    <location>
        <begin position="43"/>
        <end position="54"/>
    </location>
</feature>
<keyword evidence="5 11" id="KW-0808">Transferase</keyword>
<dbReference type="SUPFAM" id="SSF53335">
    <property type="entry name" value="S-adenosyl-L-methionine-dependent methyltransferases"/>
    <property type="match status" value="1"/>
</dbReference>
<evidence type="ECO:0000256" key="11">
    <source>
        <dbReference type="RuleBase" id="RU271113"/>
    </source>
</evidence>
<dbReference type="InterPro" id="IPR029063">
    <property type="entry name" value="SAM-dependent_MTases_sf"/>
</dbReference>
<dbReference type="AlphaFoldDB" id="A0AAW0CUJ5"/>
<accession>A0AAW0CUJ5</accession>
<keyword evidence="6 11" id="KW-0949">S-adenosyl-L-methionine</keyword>
<reference evidence="14 15" key="1">
    <citation type="submission" date="2024-01" db="EMBL/GenBank/DDBJ databases">
        <title>A draft genome for a cacao thread blight-causing isolate of Paramarasmius palmivorus.</title>
        <authorList>
            <person name="Baruah I.K."/>
            <person name="Bukari Y."/>
            <person name="Amoako-Attah I."/>
            <person name="Meinhardt L.W."/>
            <person name="Bailey B.A."/>
            <person name="Cohen S.P."/>
        </authorList>
    </citation>
    <scope>NUCLEOTIDE SEQUENCE [LARGE SCALE GENOMIC DNA]</scope>
    <source>
        <strain evidence="14 15">GH-12</strain>
    </source>
</reference>
<feature type="region of interest" description="Disordered" evidence="12">
    <location>
        <begin position="1"/>
        <end position="131"/>
    </location>
</feature>
<comment type="miscellaneous">
    <text evidence="11">In contrast to other lysine histone methyltransferases, it does not contain a SET domain, suggesting the existence of another mechanism for methylation of lysine residues of histones.</text>
</comment>
<evidence type="ECO:0000256" key="5">
    <source>
        <dbReference type="ARBA" id="ARBA00022679"/>
    </source>
</evidence>
<evidence type="ECO:0000256" key="4">
    <source>
        <dbReference type="ARBA" id="ARBA00022603"/>
    </source>
</evidence>
<feature type="compositionally biased region" description="Low complexity" evidence="12">
    <location>
        <begin position="12"/>
        <end position="24"/>
    </location>
</feature>
<protein>
    <recommendedName>
        <fullName evidence="3 11">Histone-lysine N-methyltransferase, H3 lysine-79 specific</fullName>
        <ecNumber evidence="2 11">2.1.1.360</ecNumber>
    </recommendedName>
    <alternativeName>
        <fullName evidence="9 11">Histone H3-K79 methyltransferase</fullName>
    </alternativeName>
</protein>
<feature type="domain" description="DOT1" evidence="13">
    <location>
        <begin position="269"/>
        <end position="613"/>
    </location>
</feature>
<dbReference type="Gene3D" id="3.40.50.150">
    <property type="entry name" value="Vaccinia Virus protein VP39"/>
    <property type="match status" value="1"/>
</dbReference>
<dbReference type="EMBL" id="JAYKXP010000032">
    <property type="protein sequence ID" value="KAK7041733.1"/>
    <property type="molecule type" value="Genomic_DNA"/>
</dbReference>
<comment type="catalytic activity">
    <reaction evidence="10 11">
        <text>L-lysyl(79)-[histone H3] + 3 S-adenosyl-L-methionine = N(6),N(6),N(6)-trimethyl-L-lysyl(79)-[histone H3] + 3 S-adenosyl-L-homocysteine + 3 H(+)</text>
        <dbReference type="Rhea" id="RHEA:60328"/>
        <dbReference type="Rhea" id="RHEA-COMP:15549"/>
        <dbReference type="Rhea" id="RHEA-COMP:15552"/>
        <dbReference type="ChEBI" id="CHEBI:15378"/>
        <dbReference type="ChEBI" id="CHEBI:29969"/>
        <dbReference type="ChEBI" id="CHEBI:57856"/>
        <dbReference type="ChEBI" id="CHEBI:59789"/>
        <dbReference type="ChEBI" id="CHEBI:61961"/>
        <dbReference type="EC" id="2.1.1.360"/>
    </reaction>
</comment>
<comment type="caution">
    <text evidence="14">The sequence shown here is derived from an EMBL/GenBank/DDBJ whole genome shotgun (WGS) entry which is preliminary data.</text>
</comment>
<feature type="compositionally biased region" description="Gly residues" evidence="12">
    <location>
        <begin position="615"/>
        <end position="629"/>
    </location>
</feature>
<keyword evidence="7 11" id="KW-0156">Chromatin regulator</keyword>
<evidence type="ECO:0000256" key="6">
    <source>
        <dbReference type="ARBA" id="ARBA00022691"/>
    </source>
</evidence>
<evidence type="ECO:0000256" key="1">
    <source>
        <dbReference type="ARBA" id="ARBA00004123"/>
    </source>
</evidence>
<feature type="compositionally biased region" description="Low complexity" evidence="12">
    <location>
        <begin position="100"/>
        <end position="114"/>
    </location>
</feature>
<feature type="compositionally biased region" description="Low complexity" evidence="12">
    <location>
        <begin position="274"/>
        <end position="285"/>
    </location>
</feature>
<evidence type="ECO:0000256" key="10">
    <source>
        <dbReference type="ARBA" id="ARBA00047770"/>
    </source>
</evidence>
<dbReference type="Pfam" id="PF08123">
    <property type="entry name" value="DOT1"/>
    <property type="match status" value="1"/>
</dbReference>
<organism evidence="14 15">
    <name type="scientific">Paramarasmius palmivorus</name>
    <dbReference type="NCBI Taxonomy" id="297713"/>
    <lineage>
        <taxon>Eukaryota</taxon>
        <taxon>Fungi</taxon>
        <taxon>Dikarya</taxon>
        <taxon>Basidiomycota</taxon>
        <taxon>Agaricomycotina</taxon>
        <taxon>Agaricomycetes</taxon>
        <taxon>Agaricomycetidae</taxon>
        <taxon>Agaricales</taxon>
        <taxon>Marasmiineae</taxon>
        <taxon>Marasmiaceae</taxon>
        <taxon>Paramarasmius</taxon>
    </lineage>
</organism>
<evidence type="ECO:0000256" key="2">
    <source>
        <dbReference type="ARBA" id="ARBA00012190"/>
    </source>
</evidence>
<evidence type="ECO:0000256" key="9">
    <source>
        <dbReference type="ARBA" id="ARBA00029821"/>
    </source>
</evidence>
<evidence type="ECO:0000256" key="12">
    <source>
        <dbReference type="SAM" id="MobiDB-lite"/>
    </source>
</evidence>
<feature type="compositionally biased region" description="Low complexity" evidence="12">
    <location>
        <begin position="31"/>
        <end position="42"/>
    </location>
</feature>
<dbReference type="FunFam" id="3.40.50.150:FF:000033">
    <property type="entry name" value="Histone-lysine N-methyltransferase, H3 lysine-79 specific"/>
    <property type="match status" value="1"/>
</dbReference>
<dbReference type="Proteomes" id="UP001383192">
    <property type="component" value="Unassembled WGS sequence"/>
</dbReference>
<feature type="region of interest" description="Disordered" evidence="12">
    <location>
        <begin position="612"/>
        <end position="639"/>
    </location>
</feature>
<evidence type="ECO:0000256" key="8">
    <source>
        <dbReference type="ARBA" id="ARBA00023242"/>
    </source>
</evidence>
<dbReference type="InterPro" id="IPR030445">
    <property type="entry name" value="H3-K79_meTrfase"/>
</dbReference>
<dbReference type="GO" id="GO:0005634">
    <property type="term" value="C:nucleus"/>
    <property type="evidence" value="ECO:0007669"/>
    <property type="project" value="UniProtKB-SubCell"/>
</dbReference>
<keyword evidence="8 11" id="KW-0539">Nucleus</keyword>
<evidence type="ECO:0000313" key="15">
    <source>
        <dbReference type="Proteomes" id="UP001383192"/>
    </source>
</evidence>
<feature type="compositionally biased region" description="Basic and acidic residues" evidence="12">
    <location>
        <begin position="120"/>
        <end position="131"/>
    </location>
</feature>
<evidence type="ECO:0000256" key="7">
    <source>
        <dbReference type="ARBA" id="ARBA00022853"/>
    </source>
</evidence>
<feature type="compositionally biased region" description="Acidic residues" evidence="12">
    <location>
        <begin position="81"/>
        <end position="91"/>
    </location>
</feature>
<dbReference type="EC" id="2.1.1.360" evidence="2 11"/>
<feature type="compositionally biased region" description="Acidic residues" evidence="12">
    <location>
        <begin position="286"/>
        <end position="296"/>
    </location>
</feature>
<name>A0AAW0CUJ5_9AGAR</name>
<gene>
    <name evidence="14" type="primary">DOT1_1</name>
    <name evidence="14" type="ORF">VNI00_009022</name>
</gene>
<evidence type="ECO:0000313" key="14">
    <source>
        <dbReference type="EMBL" id="KAK7041733.1"/>
    </source>
</evidence>
<keyword evidence="4 11" id="KW-0489">Methyltransferase</keyword>
<dbReference type="PANTHER" id="PTHR21451:SF0">
    <property type="entry name" value="HISTONE-LYSINE N-METHYLTRANSFERASE, H3 LYSINE-79 SPECIFIC"/>
    <property type="match status" value="1"/>
</dbReference>
<dbReference type="InterPro" id="IPR025789">
    <property type="entry name" value="DOT1_dom"/>
</dbReference>
<proteinExistence type="inferred from homology"/>
<feature type="compositionally biased region" description="Basic residues" evidence="12">
    <location>
        <begin position="55"/>
        <end position="76"/>
    </location>
</feature>
<evidence type="ECO:0000259" key="13">
    <source>
        <dbReference type="PROSITE" id="PS51569"/>
    </source>
</evidence>
<dbReference type="GO" id="GO:0140956">
    <property type="term" value="F:histone H3K79 trimethyltransferase activity"/>
    <property type="evidence" value="ECO:0007669"/>
    <property type="project" value="UniProtKB-EC"/>
</dbReference>
<feature type="compositionally biased region" description="Low complexity" evidence="12">
    <location>
        <begin position="238"/>
        <end position="258"/>
    </location>
</feature>
<feature type="region of interest" description="Disordered" evidence="12">
    <location>
        <begin position="219"/>
        <end position="310"/>
    </location>
</feature>
<keyword evidence="15" id="KW-1185">Reference proteome</keyword>
<comment type="function">
    <text evidence="11">Histone methyltransferase that specifically trimethylates histone H3 to form H3K79me3. This methylation is required for telomere silencing and for the pachytene checkpoint during the meiotic cell cycle by allowing the recruitment of RAD9 to double strand breaks. Nucleosomes are preferred as substrate compared to free histone.</text>
</comment>
<comment type="similarity">
    <text evidence="11">Belongs to the class I-like SAM-binding methyltransferase superfamily. DOT1 family.</text>
</comment>
<sequence>MPTDASFFSGKPTTTTTPPTVRVRTILKPRLVSSTPLTSPLTSPEPSPVPAKKPPNPKKRKAPAPVRVKKKKLKKKNSWDSDSDEVNDDLEVPSAPPIYRSSASTSRSTSSIPTTRRKWVTSDKGDARDGHVSSESVVVSLMKSYKAYFHNPDDPNDTSFEPHPTNYPVCDLEYPNTDAVERFVLLQPKDKDHYSPIMDFEASLYTIVKYYMTPEQQSLFGPIPGDNNLLPDNEDDGPPSSVSPSPPNSNASLSPLTSISSDEEDIKPPPRSSPCPSTTTSTTSDADPEPEEEEDPNAPLPTTPPSPPLLRTLKRAIHTCNGPLFMKIVRRINIFLKKLKYPPVPHDPYLFSSTPPPSASETGPNALMQNIHALCASAQGKAGIPEKLLMRVIEENYQRSVGPHVNKLRSSTVYGELLPPLVSTLLTTHCPALYTSPKATFLDLGSGVGNICVQASLQTGCFSYGIEIQRNPSEVGNKMLGAWGNRVRMWGLQTGDVELEEGDFLGSKRVDELMGKADVVLVDNKVFEGKLNESLRPKFLDLKEGAVVISLAPFVPSVNARVTERNLDDISAIFRVSSHPYFPGSVSWGNAGGMYYVHEVDREGYRDVRERYLGSGSGAGSGEEGGVGEGRTRRSSRRR</sequence>
<comment type="activity regulation">
    <text evidence="11">Ubiquitination of histone H2B to form H2BK123ub1 is required for efficient DOT1 methyltransferase activity on histone H3.</text>
</comment>
<evidence type="ECO:0000256" key="3">
    <source>
        <dbReference type="ARBA" id="ARBA00020987"/>
    </source>
</evidence>
<dbReference type="PROSITE" id="PS51569">
    <property type="entry name" value="DOT1"/>
    <property type="match status" value="1"/>
</dbReference>
<dbReference type="GO" id="GO:0000077">
    <property type="term" value="P:DNA damage checkpoint signaling"/>
    <property type="evidence" value="ECO:0007669"/>
    <property type="project" value="TreeGrafter"/>
</dbReference>